<evidence type="ECO:0000313" key="3">
    <source>
        <dbReference type="Proteomes" id="UP000234323"/>
    </source>
</evidence>
<feature type="domain" description="Argonaute linker 1" evidence="1">
    <location>
        <begin position="34"/>
        <end position="61"/>
    </location>
</feature>
<organism evidence="2 3">
    <name type="scientific">Rhizophagus irregularis</name>
    <dbReference type="NCBI Taxonomy" id="588596"/>
    <lineage>
        <taxon>Eukaryota</taxon>
        <taxon>Fungi</taxon>
        <taxon>Fungi incertae sedis</taxon>
        <taxon>Mucoromycota</taxon>
        <taxon>Glomeromycotina</taxon>
        <taxon>Glomeromycetes</taxon>
        <taxon>Glomerales</taxon>
        <taxon>Glomeraceae</taxon>
        <taxon>Rhizophagus</taxon>
    </lineage>
</organism>
<proteinExistence type="predicted"/>
<dbReference type="EMBL" id="LLXI01004638">
    <property type="protein sequence ID" value="PKY60828.1"/>
    <property type="molecule type" value="Genomic_DNA"/>
</dbReference>
<dbReference type="Pfam" id="PF08699">
    <property type="entry name" value="ArgoL1"/>
    <property type="match status" value="1"/>
</dbReference>
<protein>
    <recommendedName>
        <fullName evidence="1">Argonaute linker 1 domain-containing protein</fullName>
    </recommendedName>
</protein>
<reference evidence="2 3" key="1">
    <citation type="submission" date="2015-10" db="EMBL/GenBank/DDBJ databases">
        <title>Genome analyses suggest a sexual origin of heterokaryosis in a supposedly ancient asexual fungus.</title>
        <authorList>
            <person name="Ropars J."/>
            <person name="Sedzielewska K."/>
            <person name="Noel J."/>
            <person name="Charron P."/>
            <person name="Farinelli L."/>
            <person name="Marton T."/>
            <person name="Kruger M."/>
            <person name="Pelin A."/>
            <person name="Brachmann A."/>
            <person name="Corradi N."/>
        </authorList>
    </citation>
    <scope>NUCLEOTIDE SEQUENCE [LARGE SCALE GENOMIC DNA]</scope>
    <source>
        <strain evidence="2 3">A4</strain>
    </source>
</reference>
<dbReference type="Proteomes" id="UP000234323">
    <property type="component" value="Unassembled WGS sequence"/>
</dbReference>
<comment type="caution">
    <text evidence="2">The sequence shown here is derived from an EMBL/GenBank/DDBJ whole genome shotgun (WGS) entry which is preliminary data.</text>
</comment>
<keyword evidence="3" id="KW-1185">Reference proteome</keyword>
<dbReference type="InterPro" id="IPR014811">
    <property type="entry name" value="ArgoL1"/>
</dbReference>
<evidence type="ECO:0000259" key="1">
    <source>
        <dbReference type="Pfam" id="PF08699"/>
    </source>
</evidence>
<sequence length="73" mass="8586">MKNNKKIENIPIGKYIYYLFTNIYNGYLSLGSLFAQPKNQPIILPGGVELKQGFYQSLRSCKECKLWLIEKYY</sequence>
<dbReference type="AlphaFoldDB" id="A0A2I1HPK9"/>
<name>A0A2I1HPK9_9GLOM</name>
<gene>
    <name evidence="2" type="ORF">RhiirA4_484989</name>
</gene>
<evidence type="ECO:0000313" key="2">
    <source>
        <dbReference type="EMBL" id="PKY60828.1"/>
    </source>
</evidence>
<accession>A0A2I1HPK9</accession>